<comment type="similarity">
    <text evidence="2">Belongs to the RLP family.</text>
</comment>
<evidence type="ECO:0000256" key="4">
    <source>
        <dbReference type="ARBA" id="ARBA00022692"/>
    </source>
</evidence>
<feature type="transmembrane region" description="Helical" evidence="11">
    <location>
        <begin position="455"/>
        <end position="480"/>
    </location>
</feature>
<evidence type="ECO:0000256" key="1">
    <source>
        <dbReference type="ARBA" id="ARBA00004479"/>
    </source>
</evidence>
<keyword evidence="14" id="KW-0675">Receptor</keyword>
<dbReference type="Pfam" id="PF00069">
    <property type="entry name" value="Pkinase"/>
    <property type="match status" value="1"/>
</dbReference>
<dbReference type="EMBL" id="QGNW01001789">
    <property type="protein sequence ID" value="RVW30676.1"/>
    <property type="molecule type" value="Genomic_DNA"/>
</dbReference>
<dbReference type="InterPro" id="IPR055414">
    <property type="entry name" value="LRR_R13L4/SHOC2-like"/>
</dbReference>
<proteinExistence type="inferred from homology"/>
<evidence type="ECO:0000256" key="3">
    <source>
        <dbReference type="ARBA" id="ARBA00022614"/>
    </source>
</evidence>
<dbReference type="PROSITE" id="PS00107">
    <property type="entry name" value="PROTEIN_KINASE_ATP"/>
    <property type="match status" value="1"/>
</dbReference>
<keyword evidence="6" id="KW-0677">Repeat</keyword>
<dbReference type="GO" id="GO:0016020">
    <property type="term" value="C:membrane"/>
    <property type="evidence" value="ECO:0007669"/>
    <property type="project" value="UniProtKB-SubCell"/>
</dbReference>
<evidence type="ECO:0000256" key="5">
    <source>
        <dbReference type="ARBA" id="ARBA00022729"/>
    </source>
</evidence>
<dbReference type="GO" id="GO:0004672">
    <property type="term" value="F:protein kinase activity"/>
    <property type="evidence" value="ECO:0007669"/>
    <property type="project" value="InterPro"/>
</dbReference>
<evidence type="ECO:0000256" key="11">
    <source>
        <dbReference type="SAM" id="Phobius"/>
    </source>
</evidence>
<dbReference type="PANTHER" id="PTHR27008:SF596">
    <property type="entry name" value="OS02G0215500 PROTEIN"/>
    <property type="match status" value="1"/>
</dbReference>
<evidence type="ECO:0000256" key="6">
    <source>
        <dbReference type="ARBA" id="ARBA00022737"/>
    </source>
</evidence>
<keyword evidence="14" id="KW-0808">Transferase</keyword>
<evidence type="ECO:0000256" key="8">
    <source>
        <dbReference type="ARBA" id="ARBA00023136"/>
    </source>
</evidence>
<feature type="signal peptide" evidence="12">
    <location>
        <begin position="1"/>
        <end position="25"/>
    </location>
</feature>
<organism evidence="14 15">
    <name type="scientific">Vitis vinifera</name>
    <name type="common">Grape</name>
    <dbReference type="NCBI Taxonomy" id="29760"/>
    <lineage>
        <taxon>Eukaryota</taxon>
        <taxon>Viridiplantae</taxon>
        <taxon>Streptophyta</taxon>
        <taxon>Embryophyta</taxon>
        <taxon>Tracheophyta</taxon>
        <taxon>Spermatophyta</taxon>
        <taxon>Magnoliopsida</taxon>
        <taxon>eudicotyledons</taxon>
        <taxon>Gunneridae</taxon>
        <taxon>Pentapetalae</taxon>
        <taxon>rosids</taxon>
        <taxon>Vitales</taxon>
        <taxon>Vitaceae</taxon>
        <taxon>Viteae</taxon>
        <taxon>Vitis</taxon>
    </lineage>
</organism>
<dbReference type="FunFam" id="3.80.10.10:FF:000275">
    <property type="entry name" value="Leucine-rich repeat receptor-like protein kinase"/>
    <property type="match status" value="1"/>
</dbReference>
<evidence type="ECO:0000256" key="9">
    <source>
        <dbReference type="ARBA" id="ARBA00023180"/>
    </source>
</evidence>
<dbReference type="InterPro" id="IPR013210">
    <property type="entry name" value="LRR_N_plant-typ"/>
</dbReference>
<keyword evidence="4 11" id="KW-0812">Transmembrane</keyword>
<evidence type="ECO:0000313" key="14">
    <source>
        <dbReference type="EMBL" id="RVW30676.1"/>
    </source>
</evidence>
<sequence length="636" mass="68782">MLSSFCIQAVFLLMCFGLATHAIEGNETYRLALLDFKAKITEDPLGIMRSWNESVHFCQWSGVTCGRQHQKVTVLDLHSQQLVGLISPHIGNLSFIRVLLLQNNSFNGEIPQEVGRLGRLETLRLDSNSLDGEIPSNISSCSNLISLTIGFNSVVGKLPEELGSLSMLQFLAVQRNNLSGSIPPFGNLSSLGKFSATQNNLVGSILDGNQLTGKVPSLEKLNQFAWLSRDAESIGSISIMLAIFLVDNNHIYGGIPTGIVNLVNLDRLAVWNNQLSGNIPSDIGKLQELDVLIFNGNNFSGTTPSSVDNEINNTASENGSIPPQVVSFSSLSIYLGLSQNYLTGPLPIEVGNLKNLGELDVSDNILSGEIPSSLGSGIRLELLSMQGNSFQGSIPSSFSLNLSYNNFVGDVPIEGVFKNASATSIVGNSQLSGGIPEFQLPRCIFKEPKKGSLSLAVKIIISTVSGILGIGFVLAFLIFYRLNKKRREPISSSSEKSLLKVSYQSLLWATDGFSSSNLIGVGSFGSVYRGILVHDGTVIAVKVLNLLRKGASKSFIAECEALRNIRHRNLVKVLTACSGADYQACMLHSSFPTAMASFKLGRNETDRLALLAFKAKITYDPSRILRSWNGSIHFGR</sequence>
<comment type="caution">
    <text evidence="14">The sequence shown here is derived from an EMBL/GenBank/DDBJ whole genome shotgun (WGS) entry which is preliminary data.</text>
</comment>
<keyword evidence="9" id="KW-0325">Glycoprotein</keyword>
<gene>
    <name evidence="14" type="primary">VvCHDh000019_58</name>
    <name evidence="14" type="ORF">CK203_097295</name>
</gene>
<evidence type="ECO:0000256" key="12">
    <source>
        <dbReference type="SAM" id="SignalP"/>
    </source>
</evidence>
<dbReference type="FunFam" id="3.30.200.20:FF:000432">
    <property type="entry name" value="LRR receptor-like serine/threonine-protein kinase EFR"/>
    <property type="match status" value="1"/>
</dbReference>
<dbReference type="Proteomes" id="UP000288805">
    <property type="component" value="Unassembled WGS sequence"/>
</dbReference>
<dbReference type="PANTHER" id="PTHR27008">
    <property type="entry name" value="OS04G0122200 PROTEIN"/>
    <property type="match status" value="1"/>
</dbReference>
<dbReference type="Gene3D" id="3.30.200.20">
    <property type="entry name" value="Phosphorylase Kinase, domain 1"/>
    <property type="match status" value="1"/>
</dbReference>
<dbReference type="GO" id="GO:0005524">
    <property type="term" value="F:ATP binding"/>
    <property type="evidence" value="ECO:0007669"/>
    <property type="project" value="UniProtKB-UniRule"/>
</dbReference>
<keyword evidence="3" id="KW-0433">Leucine-rich repeat</keyword>
<dbReference type="AlphaFoldDB" id="A0A438D5H0"/>
<comment type="subcellular location">
    <subcellularLocation>
        <location evidence="1">Membrane</location>
        <topology evidence="1">Single-pass type I membrane protein</topology>
    </subcellularLocation>
</comment>
<feature type="chain" id="PRO_5019401356" evidence="12">
    <location>
        <begin position="26"/>
        <end position="636"/>
    </location>
</feature>
<feature type="domain" description="Protein kinase" evidence="13">
    <location>
        <begin position="513"/>
        <end position="636"/>
    </location>
</feature>
<keyword evidence="14" id="KW-0418">Kinase</keyword>
<dbReference type="InterPro" id="IPR001611">
    <property type="entry name" value="Leu-rich_rpt"/>
</dbReference>
<evidence type="ECO:0000259" key="13">
    <source>
        <dbReference type="PROSITE" id="PS50011"/>
    </source>
</evidence>
<dbReference type="Pfam" id="PF08263">
    <property type="entry name" value="LRRNT_2"/>
    <property type="match status" value="2"/>
</dbReference>
<dbReference type="SUPFAM" id="SSF56112">
    <property type="entry name" value="Protein kinase-like (PK-like)"/>
    <property type="match status" value="1"/>
</dbReference>
<evidence type="ECO:0000256" key="2">
    <source>
        <dbReference type="ARBA" id="ARBA00009592"/>
    </source>
</evidence>
<name>A0A438D5H0_VITVI</name>
<dbReference type="InterPro" id="IPR051809">
    <property type="entry name" value="Plant_receptor-like_S/T_kinase"/>
</dbReference>
<dbReference type="InterPro" id="IPR011009">
    <property type="entry name" value="Kinase-like_dom_sf"/>
</dbReference>
<feature type="binding site" evidence="10">
    <location>
        <position position="542"/>
    </location>
    <ligand>
        <name>ATP</name>
        <dbReference type="ChEBI" id="CHEBI:30616"/>
    </ligand>
</feature>
<accession>A0A438D5H0</accession>
<dbReference type="Pfam" id="PF00560">
    <property type="entry name" value="LRR_1"/>
    <property type="match status" value="2"/>
</dbReference>
<evidence type="ECO:0000313" key="15">
    <source>
        <dbReference type="Proteomes" id="UP000288805"/>
    </source>
</evidence>
<dbReference type="SUPFAM" id="SSF52047">
    <property type="entry name" value="RNI-like"/>
    <property type="match status" value="1"/>
</dbReference>
<keyword evidence="10" id="KW-0547">Nucleotide-binding</keyword>
<dbReference type="PROSITE" id="PS50011">
    <property type="entry name" value="PROTEIN_KINASE_DOM"/>
    <property type="match status" value="1"/>
</dbReference>
<keyword evidence="8 11" id="KW-0472">Membrane</keyword>
<dbReference type="Pfam" id="PF23598">
    <property type="entry name" value="LRR_14"/>
    <property type="match status" value="1"/>
</dbReference>
<evidence type="ECO:0000256" key="10">
    <source>
        <dbReference type="PROSITE-ProRule" id="PRU10141"/>
    </source>
</evidence>
<reference evidence="14 15" key="1">
    <citation type="journal article" date="2018" name="PLoS Genet.">
        <title>Population sequencing reveals clonal diversity and ancestral inbreeding in the grapevine cultivar Chardonnay.</title>
        <authorList>
            <person name="Roach M.J."/>
            <person name="Johnson D.L."/>
            <person name="Bohlmann J."/>
            <person name="van Vuuren H.J."/>
            <person name="Jones S.J."/>
            <person name="Pretorius I.S."/>
            <person name="Schmidt S.A."/>
            <person name="Borneman A.R."/>
        </authorList>
    </citation>
    <scope>NUCLEOTIDE SEQUENCE [LARGE SCALE GENOMIC DNA]</scope>
    <source>
        <strain evidence="15">cv. Chardonnay</strain>
        <tissue evidence="14">Leaf</tissue>
    </source>
</reference>
<dbReference type="Gene3D" id="3.80.10.10">
    <property type="entry name" value="Ribonuclease Inhibitor"/>
    <property type="match status" value="2"/>
</dbReference>
<keyword evidence="7 11" id="KW-1133">Transmembrane helix</keyword>
<dbReference type="InterPro" id="IPR032675">
    <property type="entry name" value="LRR_dom_sf"/>
</dbReference>
<dbReference type="InterPro" id="IPR017441">
    <property type="entry name" value="Protein_kinase_ATP_BS"/>
</dbReference>
<evidence type="ECO:0000256" key="7">
    <source>
        <dbReference type="ARBA" id="ARBA00022989"/>
    </source>
</evidence>
<keyword evidence="5 12" id="KW-0732">Signal</keyword>
<protein>
    <submittedName>
        <fullName evidence="14">Putative LRR receptor-like serine/threonine-protein kinase</fullName>
    </submittedName>
</protein>
<keyword evidence="10" id="KW-0067">ATP-binding</keyword>
<dbReference type="InterPro" id="IPR000719">
    <property type="entry name" value="Prot_kinase_dom"/>
</dbReference>